<dbReference type="SUPFAM" id="SSF46785">
    <property type="entry name" value="Winged helix' DNA-binding domain"/>
    <property type="match status" value="1"/>
</dbReference>
<comment type="similarity">
    <text evidence="1">Belongs to the LysR transcriptional regulatory family.</text>
</comment>
<evidence type="ECO:0000313" key="8">
    <source>
        <dbReference type="Proteomes" id="UP000733611"/>
    </source>
</evidence>
<sequence>MELKHLQNFVTIADKHSFTTAAEQCFISQSALSQQMKNLEQAIEIKIFARHGRSFTLTPAGTLLYHRIKPLLLQIDDLFAHVQRVHHNQNFNLRLGLLSSMDKTEALNEALKRIIFYSAGCEVSFAYGTPDELYENFSNGIINAFISDSTRLGESETLGKFALFSPKLQCELPRALDVPYKGKNKRKLDVATIKERQLEIYIITEVSQFNEERRQLTQLLGFTCPIHAVSTLSEGRRAIAQSTGAALIFDRSLMRGDNTTHTKLNRFTLTKNGQPLRRPLSLFVRKNIEQKIALEELCAALRDIGTKQLKLDSKLLSALTAKEADSTMSAKFKSTPTPPPTDSVSSSYTHQKLIY</sequence>
<accession>A0A948TFC6</accession>
<evidence type="ECO:0000256" key="3">
    <source>
        <dbReference type="ARBA" id="ARBA00023125"/>
    </source>
</evidence>
<protein>
    <submittedName>
        <fullName evidence="7">LysR family transcriptional regulator</fullName>
    </submittedName>
</protein>
<proteinExistence type="inferred from homology"/>
<keyword evidence="4" id="KW-0804">Transcription</keyword>
<feature type="region of interest" description="Disordered" evidence="5">
    <location>
        <begin position="327"/>
        <end position="355"/>
    </location>
</feature>
<keyword evidence="2" id="KW-0805">Transcription regulation</keyword>
<dbReference type="GO" id="GO:0003700">
    <property type="term" value="F:DNA-binding transcription factor activity"/>
    <property type="evidence" value="ECO:0007669"/>
    <property type="project" value="InterPro"/>
</dbReference>
<dbReference type="PROSITE" id="PS50931">
    <property type="entry name" value="HTH_LYSR"/>
    <property type="match status" value="1"/>
</dbReference>
<dbReference type="Proteomes" id="UP000733611">
    <property type="component" value="Unassembled WGS sequence"/>
</dbReference>
<dbReference type="InterPro" id="IPR036390">
    <property type="entry name" value="WH_DNA-bd_sf"/>
</dbReference>
<reference evidence="7" key="2">
    <citation type="submission" date="2021-04" db="EMBL/GenBank/DDBJ databases">
        <authorList>
            <person name="Gilroy R."/>
        </authorList>
    </citation>
    <scope>NUCLEOTIDE SEQUENCE</scope>
    <source>
        <strain evidence="7">378</strain>
    </source>
</reference>
<evidence type="ECO:0000259" key="6">
    <source>
        <dbReference type="PROSITE" id="PS50931"/>
    </source>
</evidence>
<dbReference type="InterPro" id="IPR036388">
    <property type="entry name" value="WH-like_DNA-bd_sf"/>
</dbReference>
<dbReference type="PANTHER" id="PTHR30346:SF28">
    <property type="entry name" value="HTH-TYPE TRANSCRIPTIONAL REGULATOR CYNR"/>
    <property type="match status" value="1"/>
</dbReference>
<evidence type="ECO:0000313" key="7">
    <source>
        <dbReference type="EMBL" id="MBU3843727.1"/>
    </source>
</evidence>
<organism evidence="7 8">
    <name type="scientific">Candidatus Anaerobiospirillum pullicola</name>
    <dbReference type="NCBI Taxonomy" id="2838451"/>
    <lineage>
        <taxon>Bacteria</taxon>
        <taxon>Pseudomonadati</taxon>
        <taxon>Pseudomonadota</taxon>
        <taxon>Gammaproteobacteria</taxon>
        <taxon>Aeromonadales</taxon>
        <taxon>Succinivibrionaceae</taxon>
        <taxon>Anaerobiospirillum</taxon>
    </lineage>
</organism>
<gene>
    <name evidence="7" type="ORF">H9847_02485</name>
</gene>
<dbReference type="GO" id="GO:0003677">
    <property type="term" value="F:DNA binding"/>
    <property type="evidence" value="ECO:0007669"/>
    <property type="project" value="UniProtKB-KW"/>
</dbReference>
<dbReference type="FunFam" id="1.10.10.10:FF:000001">
    <property type="entry name" value="LysR family transcriptional regulator"/>
    <property type="match status" value="1"/>
</dbReference>
<comment type="caution">
    <text evidence="7">The sequence shown here is derived from an EMBL/GenBank/DDBJ whole genome shotgun (WGS) entry which is preliminary data.</text>
</comment>
<dbReference type="InterPro" id="IPR000847">
    <property type="entry name" value="LysR_HTH_N"/>
</dbReference>
<keyword evidence="3" id="KW-0238">DNA-binding</keyword>
<dbReference type="AlphaFoldDB" id="A0A948TFC6"/>
<feature type="domain" description="HTH lysR-type" evidence="6">
    <location>
        <begin position="1"/>
        <end position="58"/>
    </location>
</feature>
<evidence type="ECO:0000256" key="4">
    <source>
        <dbReference type="ARBA" id="ARBA00023163"/>
    </source>
</evidence>
<dbReference type="Gene3D" id="1.10.10.10">
    <property type="entry name" value="Winged helix-like DNA-binding domain superfamily/Winged helix DNA-binding domain"/>
    <property type="match status" value="1"/>
</dbReference>
<dbReference type="PRINTS" id="PR00039">
    <property type="entry name" value="HTHLYSR"/>
</dbReference>
<reference evidence="7" key="1">
    <citation type="journal article" date="2021" name="PeerJ">
        <title>Extensive microbial diversity within the chicken gut microbiome revealed by metagenomics and culture.</title>
        <authorList>
            <person name="Gilroy R."/>
            <person name="Ravi A."/>
            <person name="Getino M."/>
            <person name="Pursley I."/>
            <person name="Horton D.L."/>
            <person name="Alikhan N.F."/>
            <person name="Baker D."/>
            <person name="Gharbi K."/>
            <person name="Hall N."/>
            <person name="Watson M."/>
            <person name="Adriaenssens E.M."/>
            <person name="Foster-Nyarko E."/>
            <person name="Jarju S."/>
            <person name="Secka A."/>
            <person name="Antonio M."/>
            <person name="Oren A."/>
            <person name="Chaudhuri R.R."/>
            <person name="La Ragione R."/>
            <person name="Hildebrand F."/>
            <person name="Pallen M.J."/>
        </authorList>
    </citation>
    <scope>NUCLEOTIDE SEQUENCE</scope>
    <source>
        <strain evidence="7">378</strain>
    </source>
</reference>
<dbReference type="PANTHER" id="PTHR30346">
    <property type="entry name" value="TRANSCRIPTIONAL DUAL REGULATOR HCAR-RELATED"/>
    <property type="match status" value="1"/>
</dbReference>
<dbReference type="GO" id="GO:0032993">
    <property type="term" value="C:protein-DNA complex"/>
    <property type="evidence" value="ECO:0007669"/>
    <property type="project" value="TreeGrafter"/>
</dbReference>
<dbReference type="EMBL" id="JAHLFE010000044">
    <property type="protein sequence ID" value="MBU3843727.1"/>
    <property type="molecule type" value="Genomic_DNA"/>
</dbReference>
<evidence type="ECO:0000256" key="1">
    <source>
        <dbReference type="ARBA" id="ARBA00009437"/>
    </source>
</evidence>
<evidence type="ECO:0000256" key="5">
    <source>
        <dbReference type="SAM" id="MobiDB-lite"/>
    </source>
</evidence>
<dbReference type="Pfam" id="PF00126">
    <property type="entry name" value="HTH_1"/>
    <property type="match status" value="1"/>
</dbReference>
<evidence type="ECO:0000256" key="2">
    <source>
        <dbReference type="ARBA" id="ARBA00023015"/>
    </source>
</evidence>
<name>A0A948TFC6_9GAMM</name>